<proteinExistence type="predicted"/>
<keyword evidence="3" id="KW-1185">Reference proteome</keyword>
<feature type="compositionally biased region" description="Basic and acidic residues" evidence="1">
    <location>
        <begin position="54"/>
        <end position="68"/>
    </location>
</feature>
<organism evidence="2 3">
    <name type="scientific">Planobispora rosea</name>
    <dbReference type="NCBI Taxonomy" id="35762"/>
    <lineage>
        <taxon>Bacteria</taxon>
        <taxon>Bacillati</taxon>
        <taxon>Actinomycetota</taxon>
        <taxon>Actinomycetes</taxon>
        <taxon>Streptosporangiales</taxon>
        <taxon>Streptosporangiaceae</taxon>
        <taxon>Planobispora</taxon>
    </lineage>
</organism>
<protein>
    <submittedName>
        <fullName evidence="2">Uncharacterized protein</fullName>
    </submittedName>
</protein>
<evidence type="ECO:0000256" key="1">
    <source>
        <dbReference type="SAM" id="MobiDB-lite"/>
    </source>
</evidence>
<reference evidence="2" key="1">
    <citation type="submission" date="2021-01" db="EMBL/GenBank/DDBJ databases">
        <title>Whole genome shotgun sequence of Planobispora rosea NBRC 15558.</title>
        <authorList>
            <person name="Komaki H."/>
            <person name="Tamura T."/>
        </authorList>
    </citation>
    <scope>NUCLEOTIDE SEQUENCE</scope>
    <source>
        <strain evidence="2">NBRC 15558</strain>
    </source>
</reference>
<dbReference type="AlphaFoldDB" id="A0A8J3S1C6"/>
<gene>
    <name evidence="2" type="ORF">Pro02_36460</name>
</gene>
<evidence type="ECO:0000313" key="2">
    <source>
        <dbReference type="EMBL" id="GIH85238.1"/>
    </source>
</evidence>
<feature type="compositionally biased region" description="Low complexity" evidence="1">
    <location>
        <begin position="35"/>
        <end position="53"/>
    </location>
</feature>
<dbReference type="EMBL" id="BOOI01000033">
    <property type="protein sequence ID" value="GIH85238.1"/>
    <property type="molecule type" value="Genomic_DNA"/>
</dbReference>
<feature type="region of interest" description="Disordered" evidence="1">
    <location>
        <begin position="1"/>
        <end position="147"/>
    </location>
</feature>
<name>A0A8J3S1C6_PLARO</name>
<comment type="caution">
    <text evidence="2">The sequence shown here is derived from an EMBL/GenBank/DDBJ whole genome shotgun (WGS) entry which is preliminary data.</text>
</comment>
<accession>A0A8J3S1C6</accession>
<feature type="compositionally biased region" description="Basic and acidic residues" evidence="1">
    <location>
        <begin position="1"/>
        <end position="33"/>
    </location>
</feature>
<dbReference type="Proteomes" id="UP000655044">
    <property type="component" value="Unassembled WGS sequence"/>
</dbReference>
<sequence>MLDGRDQLDAVERPQRPEQERVPDRVEGRRGFEVDGGVQVGEGVVPVELGGPVTEHRDDPERGGGHEEDREDAVVGEGRENGTAEPGRRHRADVCEHAESDRRWGDPPGPGGMQPAGNGRRGTAGEVGSRPPEGYDPSGQKTFSGRGVRCGVGLARMNASSAEVMKPS</sequence>
<feature type="compositionally biased region" description="Gly residues" evidence="1">
    <location>
        <begin position="111"/>
        <end position="122"/>
    </location>
</feature>
<evidence type="ECO:0000313" key="3">
    <source>
        <dbReference type="Proteomes" id="UP000655044"/>
    </source>
</evidence>
<feature type="compositionally biased region" description="Basic and acidic residues" evidence="1">
    <location>
        <begin position="92"/>
        <end position="105"/>
    </location>
</feature>